<dbReference type="AlphaFoldDB" id="A0A6M3MBM7"/>
<dbReference type="InterPro" id="IPR010095">
    <property type="entry name" value="Cas12f1-like_TNB"/>
</dbReference>
<evidence type="ECO:0000259" key="9">
    <source>
        <dbReference type="Pfam" id="PF07282"/>
    </source>
</evidence>
<dbReference type="NCBIfam" id="NF040570">
    <property type="entry name" value="guided_TnpB"/>
    <property type="match status" value="1"/>
</dbReference>
<feature type="domain" description="Cas12f1-like TNB" evidence="9">
    <location>
        <begin position="293"/>
        <end position="358"/>
    </location>
</feature>
<feature type="domain" description="Probable transposase IS891/IS1136/IS1341" evidence="8">
    <location>
        <begin position="170"/>
        <end position="280"/>
    </location>
</feature>
<keyword evidence="3" id="KW-0815">Transposition</keyword>
<evidence type="ECO:0000256" key="1">
    <source>
        <dbReference type="ARBA" id="ARBA00008761"/>
    </source>
</evidence>
<dbReference type="PANTHER" id="PTHR30405:SF25">
    <property type="entry name" value="RNA-GUIDED DNA ENDONUCLEASE INSQ-RELATED"/>
    <property type="match status" value="1"/>
</dbReference>
<dbReference type="GO" id="GO:0003677">
    <property type="term" value="F:DNA binding"/>
    <property type="evidence" value="ECO:0007669"/>
    <property type="project" value="UniProtKB-KW"/>
</dbReference>
<evidence type="ECO:0000256" key="5">
    <source>
        <dbReference type="ARBA" id="ARBA00022833"/>
    </source>
</evidence>
<keyword evidence="7" id="KW-0233">DNA recombination</keyword>
<comment type="similarity">
    <text evidence="1">In the C-terminal section; belongs to the transposase 35 family.</text>
</comment>
<comment type="similarity">
    <text evidence="2">In the N-terminal section; belongs to the transposase 2 family.</text>
</comment>
<dbReference type="GO" id="GO:0006310">
    <property type="term" value="P:DNA recombination"/>
    <property type="evidence" value="ECO:0007669"/>
    <property type="project" value="UniProtKB-KW"/>
</dbReference>
<protein>
    <submittedName>
        <fullName evidence="11">Putative transposase</fullName>
    </submittedName>
</protein>
<evidence type="ECO:0000313" key="11">
    <source>
        <dbReference type="EMBL" id="QJB02212.1"/>
    </source>
</evidence>
<dbReference type="Pfam" id="PF12323">
    <property type="entry name" value="HTH_OrfB_IS605"/>
    <property type="match status" value="1"/>
</dbReference>
<dbReference type="InterPro" id="IPR001959">
    <property type="entry name" value="Transposase"/>
</dbReference>
<evidence type="ECO:0000256" key="7">
    <source>
        <dbReference type="ARBA" id="ARBA00023172"/>
    </source>
</evidence>
<keyword evidence="5" id="KW-0862">Zinc</keyword>
<proteinExistence type="inferred from homology"/>
<sequence>MKKAFQFRIYPNKNQEVTMVRTLNTCRHLYNDALAERKKQAELNRLKKQFDVFPWGKPEWIFYEDQANDLSEYKTDFQKETHSQVLQNVLKRVQKSMENFFRGSGYPRFKGRNRYDSFTYPQSGFELKDGKLILSKIGNIKIILHRDIAGKIKTCTIKRDVDQWYAILTVEIERPIEKPIETMIGIDVGLTDLLALSNGEMIKPPKFLRESELKLGKEQRRLAKKKLRSNNRKDQKIIVAKVHRKIKNQRKDFAHKTARNLVKRFDLIAFEDLQIRNMVHNHHLAKSIMDAGWYQLQRLTASKAEEAGKQVKLCIANGTSQTCHVCGNKQKMTLRDRIFRCNQCGNIENRDTNAANVILDRCTVGMTGIEACKSGLSIDIMKQEATLLVGW</sequence>
<evidence type="ECO:0000256" key="4">
    <source>
        <dbReference type="ARBA" id="ARBA00022723"/>
    </source>
</evidence>
<evidence type="ECO:0000256" key="3">
    <source>
        <dbReference type="ARBA" id="ARBA00022578"/>
    </source>
</evidence>
<dbReference type="Pfam" id="PF01385">
    <property type="entry name" value="OrfB_IS605"/>
    <property type="match status" value="1"/>
</dbReference>
<keyword evidence="6" id="KW-0238">DNA-binding</keyword>
<dbReference type="PANTHER" id="PTHR30405">
    <property type="entry name" value="TRANSPOSASE"/>
    <property type="match status" value="1"/>
</dbReference>
<evidence type="ECO:0000256" key="2">
    <source>
        <dbReference type="ARBA" id="ARBA00011044"/>
    </source>
</evidence>
<evidence type="ECO:0000256" key="6">
    <source>
        <dbReference type="ARBA" id="ARBA00023125"/>
    </source>
</evidence>
<dbReference type="InterPro" id="IPR051399">
    <property type="entry name" value="RNA-guided_DNA_endo/Transpos"/>
</dbReference>
<evidence type="ECO:0000259" key="8">
    <source>
        <dbReference type="Pfam" id="PF01385"/>
    </source>
</evidence>
<dbReference type="InterPro" id="IPR021027">
    <property type="entry name" value="Transposase_put_HTH"/>
</dbReference>
<gene>
    <name evidence="11" type="ORF">MM171B01415_0010</name>
</gene>
<dbReference type="GO" id="GO:0032196">
    <property type="term" value="P:transposition"/>
    <property type="evidence" value="ECO:0007669"/>
    <property type="project" value="UniProtKB-KW"/>
</dbReference>
<organism evidence="11">
    <name type="scientific">viral metagenome</name>
    <dbReference type="NCBI Taxonomy" id="1070528"/>
    <lineage>
        <taxon>unclassified sequences</taxon>
        <taxon>metagenomes</taxon>
        <taxon>organismal metagenomes</taxon>
    </lineage>
</organism>
<evidence type="ECO:0000259" key="10">
    <source>
        <dbReference type="Pfam" id="PF12323"/>
    </source>
</evidence>
<keyword evidence="4" id="KW-0479">Metal-binding</keyword>
<feature type="domain" description="Transposase putative helix-turn-helix" evidence="10">
    <location>
        <begin position="1"/>
        <end position="42"/>
    </location>
</feature>
<accession>A0A6M3MBM7</accession>
<dbReference type="Pfam" id="PF07282">
    <property type="entry name" value="Cas12f1-like_TNB"/>
    <property type="match status" value="1"/>
</dbReference>
<dbReference type="EMBL" id="MT143766">
    <property type="protein sequence ID" value="QJB02212.1"/>
    <property type="molecule type" value="Genomic_DNA"/>
</dbReference>
<reference evidence="11" key="1">
    <citation type="submission" date="2020-03" db="EMBL/GenBank/DDBJ databases">
        <title>The deep terrestrial virosphere.</title>
        <authorList>
            <person name="Holmfeldt K."/>
            <person name="Nilsson E."/>
            <person name="Simone D."/>
            <person name="Lopez-Fernandez M."/>
            <person name="Wu X."/>
            <person name="de Brujin I."/>
            <person name="Lundin D."/>
            <person name="Andersson A."/>
            <person name="Bertilsson S."/>
            <person name="Dopson M."/>
        </authorList>
    </citation>
    <scope>NUCLEOTIDE SEQUENCE</scope>
    <source>
        <strain evidence="11">MM171B01415</strain>
    </source>
</reference>
<name>A0A6M3MBM7_9ZZZZ</name>
<dbReference type="NCBIfam" id="TIGR01766">
    <property type="entry name" value="IS200/IS605 family accessory protein TnpB-like domain"/>
    <property type="match status" value="1"/>
</dbReference>
<dbReference type="GO" id="GO:0046872">
    <property type="term" value="F:metal ion binding"/>
    <property type="evidence" value="ECO:0007669"/>
    <property type="project" value="UniProtKB-KW"/>
</dbReference>